<feature type="compositionally biased region" description="Pro residues" evidence="3">
    <location>
        <begin position="760"/>
        <end position="769"/>
    </location>
</feature>
<proteinExistence type="inferred from homology"/>
<evidence type="ECO:0000256" key="2">
    <source>
        <dbReference type="ARBA" id="ARBA00022801"/>
    </source>
</evidence>
<dbReference type="GO" id="GO:0004553">
    <property type="term" value="F:hydrolase activity, hydrolyzing O-glycosyl compounds"/>
    <property type="evidence" value="ECO:0007669"/>
    <property type="project" value="InterPro"/>
</dbReference>
<dbReference type="SUPFAM" id="SSF51445">
    <property type="entry name" value="(Trans)glycosidases"/>
    <property type="match status" value="1"/>
</dbReference>
<evidence type="ECO:0000313" key="5">
    <source>
        <dbReference type="EMBL" id="GEA88965.1"/>
    </source>
</evidence>
<dbReference type="SUPFAM" id="SSF52279">
    <property type="entry name" value="Beta-D-glucan exohydrolase, C-terminal domain"/>
    <property type="match status" value="1"/>
</dbReference>
<gene>
    <name evidence="5" type="ORF">CCE01nite_29140</name>
</gene>
<dbReference type="Gene3D" id="3.20.20.300">
    <property type="entry name" value="Glycoside hydrolase, family 3, N-terminal domain"/>
    <property type="match status" value="1"/>
</dbReference>
<evidence type="ECO:0000256" key="1">
    <source>
        <dbReference type="ARBA" id="ARBA00005336"/>
    </source>
</evidence>
<dbReference type="InterPro" id="IPR036962">
    <property type="entry name" value="Glyco_hydro_3_N_sf"/>
</dbReference>
<dbReference type="InterPro" id="IPR050288">
    <property type="entry name" value="Cellulose_deg_GH3"/>
</dbReference>
<dbReference type="InterPro" id="IPR026891">
    <property type="entry name" value="Fn3-like"/>
</dbReference>
<dbReference type="PANTHER" id="PTHR42715:SF10">
    <property type="entry name" value="BETA-GLUCOSIDASE"/>
    <property type="match status" value="1"/>
</dbReference>
<feature type="domain" description="Fibronectin type III-like" evidence="4">
    <location>
        <begin position="673"/>
        <end position="742"/>
    </location>
</feature>
<dbReference type="SUPFAM" id="SSF54909">
    <property type="entry name" value="Dimeric alpha+beta barrel"/>
    <property type="match status" value="1"/>
</dbReference>
<dbReference type="Gene3D" id="3.30.70.100">
    <property type="match status" value="1"/>
</dbReference>
<comment type="caution">
    <text evidence="5">The sequence shown here is derived from an EMBL/GenBank/DDBJ whole genome shotgun (WGS) entry which is preliminary data.</text>
</comment>
<dbReference type="Gene3D" id="2.60.40.10">
    <property type="entry name" value="Immunoglobulins"/>
    <property type="match status" value="1"/>
</dbReference>
<evidence type="ECO:0000256" key="3">
    <source>
        <dbReference type="SAM" id="MobiDB-lite"/>
    </source>
</evidence>
<dbReference type="InterPro" id="IPR002772">
    <property type="entry name" value="Glyco_hydro_3_C"/>
</dbReference>
<dbReference type="InterPro" id="IPR011008">
    <property type="entry name" value="Dimeric_a/b-barrel"/>
</dbReference>
<feature type="region of interest" description="Disordered" evidence="3">
    <location>
        <begin position="749"/>
        <end position="772"/>
    </location>
</feature>
<dbReference type="EMBL" id="BJLR01000027">
    <property type="protein sequence ID" value="GEA88965.1"/>
    <property type="molecule type" value="Genomic_DNA"/>
</dbReference>
<evidence type="ECO:0000313" key="6">
    <source>
        <dbReference type="Proteomes" id="UP000317046"/>
    </source>
</evidence>
<keyword evidence="6" id="KW-1185">Reference proteome</keyword>
<dbReference type="PANTHER" id="PTHR42715">
    <property type="entry name" value="BETA-GLUCOSIDASE"/>
    <property type="match status" value="1"/>
</dbReference>
<dbReference type="GO" id="GO:0016857">
    <property type="term" value="F:racemase and epimerase activity, acting on carbohydrates and derivatives"/>
    <property type="evidence" value="ECO:0007669"/>
    <property type="project" value="InterPro"/>
</dbReference>
<dbReference type="GO" id="GO:0005975">
    <property type="term" value="P:carbohydrate metabolic process"/>
    <property type="evidence" value="ECO:0007669"/>
    <property type="project" value="InterPro"/>
</dbReference>
<dbReference type="Pfam" id="PF05336">
    <property type="entry name" value="rhaM"/>
    <property type="match status" value="1"/>
</dbReference>
<dbReference type="Pfam" id="PF01915">
    <property type="entry name" value="Glyco_hydro_3_C"/>
    <property type="match status" value="1"/>
</dbReference>
<dbReference type="SMART" id="SM01217">
    <property type="entry name" value="Fn3_like"/>
    <property type="match status" value="1"/>
</dbReference>
<dbReference type="Gene3D" id="3.40.50.1700">
    <property type="entry name" value="Glycoside hydrolase family 3 C-terminal domain"/>
    <property type="match status" value="1"/>
</dbReference>
<dbReference type="PRINTS" id="PR00133">
    <property type="entry name" value="GLHYDRLASE3"/>
</dbReference>
<reference evidence="5" key="1">
    <citation type="submission" date="2019-06" db="EMBL/GenBank/DDBJ databases">
        <title>Whole genome shotgun sequence of Cellulomonas cellasea NBRC 3753.</title>
        <authorList>
            <person name="Hosoyama A."/>
            <person name="Uohara A."/>
            <person name="Ohji S."/>
            <person name="Ichikawa N."/>
        </authorList>
    </citation>
    <scope>NUCLEOTIDE SEQUENCE [LARGE SCALE GENOMIC DNA]</scope>
    <source>
        <strain evidence="5">NBRC 3753</strain>
    </source>
</reference>
<comment type="similarity">
    <text evidence="1">Belongs to the glycosyl hydrolase 3 family.</text>
</comment>
<dbReference type="AlphaFoldDB" id="A0A4Y3L0D6"/>
<dbReference type="InterPro" id="IPR001764">
    <property type="entry name" value="Glyco_hydro_3_N"/>
</dbReference>
<dbReference type="InterPro" id="IPR017853">
    <property type="entry name" value="GH"/>
</dbReference>
<dbReference type="Pfam" id="PF14310">
    <property type="entry name" value="Fn3-like"/>
    <property type="match status" value="1"/>
</dbReference>
<protein>
    <submittedName>
        <fullName evidence="5">Beta-glucosidase</fullName>
    </submittedName>
</protein>
<keyword evidence="2" id="KW-0378">Hydrolase</keyword>
<evidence type="ECO:0000259" key="4">
    <source>
        <dbReference type="SMART" id="SM01217"/>
    </source>
</evidence>
<sequence length="898" mass="94655">MTDTDLGVVRPDRTTDGPWSDRVVALLQQMTLREKLAQLVGLWVGAGADGEVVAPLQDAMIGEQAPPFEEFAGEGLGHLTRMFGTRPVEPEAGRRALRDAQRWLVANTRLGIPAIAHEECLTGLAAWRATTFPTPLAWGASFDAELVERMGAAIGTSMADLGVHQGLAPVLDVIQDPRWGRVDECISEDPYVVGTIGTAYVRGLQSAGIIATLKHFVGYSSSRAGRNLAPVHAGPRELADLLLPPFEMAVLDGGARSVMHSYAEVDGVPAAADRTLLTALLREQWGFDGTVVADYFGVAFLHTLHAVASDLADAARQALEAGVDIELPTGNAFLEPLAAAVECGEVSSGLVDLAVLRVLTQKEDLGLLDADFGAEPPRTRIDLDPAEHRALAARLAEESVVLLTNDGVLPLREPARVAVVGPNADRPEALFGCYSFVNHVLPQHPGTELGIDVATVLGALRGELAGAEVTYARGCEVDDDVRDGIAAAVDAARGADVAVVVVGDQAGLFGRGTVGEGCDRDSLELPGVQRELVEAVVATGTPVVLVLLTGRPYAIGWAVEGCAAVVQAFFPGEEGASAIAGVLSGRVNPSGRLPVSLPNSAGTQPYSYLHPPLGGASSVSSVATAPVLPFGHGLGYTTFSYPGLVLRESEVPTDGTIHVAVDVRNDGDRAGAEVVQLYGHDVVGSVTRPVAQLLAYARVELAPGEQATVHLAVPATRLAFSDRSLRRVVEPGAVDVWVGRSCVTARCRGRHPRRAGRPAPARPRAPPTRRPGGPMARVCFLSRIRPDRVDAYRERHAAVWPEMLAALRETGWRDYTLHLAPDGLLVGVVDVDDFDAAREAMAAREVNARWQAQMAELFGSDGPPDEGFVVLECVFDLDAQLAAADEGAAAGEDGAGLD</sequence>
<dbReference type="Pfam" id="PF00933">
    <property type="entry name" value="Glyco_hydro_3"/>
    <property type="match status" value="1"/>
</dbReference>
<organism evidence="5 6">
    <name type="scientific">Cellulomonas cellasea</name>
    <dbReference type="NCBI Taxonomy" id="43670"/>
    <lineage>
        <taxon>Bacteria</taxon>
        <taxon>Bacillati</taxon>
        <taxon>Actinomycetota</taxon>
        <taxon>Actinomycetes</taxon>
        <taxon>Micrococcales</taxon>
        <taxon>Cellulomonadaceae</taxon>
        <taxon>Cellulomonas</taxon>
    </lineage>
</organism>
<dbReference type="InterPro" id="IPR013783">
    <property type="entry name" value="Ig-like_fold"/>
</dbReference>
<name>A0A4Y3L0D6_9CELL</name>
<dbReference type="InterPro" id="IPR008000">
    <property type="entry name" value="Rham/fucose_mutarotase"/>
</dbReference>
<dbReference type="RefSeq" id="WP_141372621.1">
    <property type="nucleotide sequence ID" value="NZ_BJLR01000027.1"/>
</dbReference>
<dbReference type="InterPro" id="IPR036881">
    <property type="entry name" value="Glyco_hydro_3_C_sf"/>
</dbReference>
<accession>A0A4Y3L0D6</accession>
<dbReference type="Proteomes" id="UP000317046">
    <property type="component" value="Unassembled WGS sequence"/>
</dbReference>